<evidence type="ECO:0000256" key="7">
    <source>
        <dbReference type="ARBA" id="ARBA00022741"/>
    </source>
</evidence>
<evidence type="ECO:0000256" key="12">
    <source>
        <dbReference type="ARBA" id="ARBA00023004"/>
    </source>
</evidence>
<keyword evidence="7" id="KW-0547">Nucleotide-binding</keyword>
<evidence type="ECO:0000256" key="2">
    <source>
        <dbReference type="ARBA" id="ARBA00009189"/>
    </source>
</evidence>
<comment type="cofactor">
    <cofactor evidence="16">
        <name>Mg(2+)</name>
        <dbReference type="ChEBI" id="CHEBI:18420"/>
    </cofactor>
    <cofactor evidence="16">
        <name>Mn(2+)</name>
        <dbReference type="ChEBI" id="CHEBI:29035"/>
    </cofactor>
    <text evidence="16">Mg(2+) or Mn(2+) required for ssDNA cleavage activity.</text>
</comment>
<evidence type="ECO:0000256" key="14">
    <source>
        <dbReference type="ARBA" id="ARBA00023118"/>
    </source>
</evidence>
<dbReference type="GO" id="GO:0004527">
    <property type="term" value="F:exonuclease activity"/>
    <property type="evidence" value="ECO:0007669"/>
    <property type="project" value="UniProtKB-KW"/>
</dbReference>
<keyword evidence="19" id="KW-1185">Reference proteome</keyword>
<evidence type="ECO:0000256" key="8">
    <source>
        <dbReference type="ARBA" id="ARBA00022801"/>
    </source>
</evidence>
<dbReference type="InterPro" id="IPR022765">
    <property type="entry name" value="Dna2/Cas4_DUF83"/>
</dbReference>
<dbReference type="Gene3D" id="3.90.320.10">
    <property type="match status" value="1"/>
</dbReference>
<evidence type="ECO:0000256" key="4">
    <source>
        <dbReference type="ARBA" id="ARBA00020049"/>
    </source>
</evidence>
<dbReference type="EMBL" id="JAGGLU010000023">
    <property type="protein sequence ID" value="MBP2058972.1"/>
    <property type="molecule type" value="Genomic_DNA"/>
</dbReference>
<dbReference type="InterPro" id="IPR011604">
    <property type="entry name" value="PDDEXK-like_dom_sf"/>
</dbReference>
<protein>
    <recommendedName>
        <fullName evidence="4 16">CRISPR-associated exonuclease Cas4</fullName>
        <ecNumber evidence="3 16">3.1.12.1</ecNumber>
    </recommendedName>
</protein>
<comment type="similarity">
    <text evidence="2 16">Belongs to the CRISPR-associated exonuclease Cas4 family.</text>
</comment>
<keyword evidence="11" id="KW-0067">ATP-binding</keyword>
<evidence type="ECO:0000313" key="19">
    <source>
        <dbReference type="Proteomes" id="UP001519292"/>
    </source>
</evidence>
<evidence type="ECO:0000256" key="9">
    <source>
        <dbReference type="ARBA" id="ARBA00022806"/>
    </source>
</evidence>
<evidence type="ECO:0000256" key="3">
    <source>
        <dbReference type="ARBA" id="ARBA00012768"/>
    </source>
</evidence>
<dbReference type="PANTHER" id="PTHR36531:SF6">
    <property type="entry name" value="DNA REPLICATION ATP-DEPENDENT HELICASE_NUCLEASE DNA2"/>
    <property type="match status" value="1"/>
</dbReference>
<accession>A0ABS4MH15</accession>
<dbReference type="PANTHER" id="PTHR36531">
    <property type="entry name" value="CRISPR-ASSOCIATED EXONUCLEASE CAS4"/>
    <property type="match status" value="1"/>
</dbReference>
<dbReference type="Pfam" id="PF01930">
    <property type="entry name" value="Cas_Cas4"/>
    <property type="match status" value="1"/>
</dbReference>
<dbReference type="EC" id="3.1.12.1" evidence="3 16"/>
<dbReference type="RefSeq" id="WP_209687684.1">
    <property type="nucleotide sequence ID" value="NZ_JAGGLU010000023.1"/>
</dbReference>
<evidence type="ECO:0000259" key="17">
    <source>
        <dbReference type="Pfam" id="PF01930"/>
    </source>
</evidence>
<keyword evidence="13 16" id="KW-0411">Iron-sulfur</keyword>
<dbReference type="NCBIfam" id="TIGR00372">
    <property type="entry name" value="cas4"/>
    <property type="match status" value="1"/>
</dbReference>
<keyword evidence="9" id="KW-0347">Helicase</keyword>
<gene>
    <name evidence="18" type="ORF">J2Z60_002173</name>
</gene>
<comment type="cofactor">
    <cofactor evidence="16">
        <name>iron-sulfur cluster</name>
        <dbReference type="ChEBI" id="CHEBI:30408"/>
    </cofactor>
</comment>
<evidence type="ECO:0000256" key="5">
    <source>
        <dbReference type="ARBA" id="ARBA00022722"/>
    </source>
</evidence>
<comment type="cofactor">
    <cofactor evidence="1">
        <name>[4Fe-4S] cluster</name>
        <dbReference type="ChEBI" id="CHEBI:49883"/>
    </cofactor>
</comment>
<keyword evidence="6 16" id="KW-0479">Metal-binding</keyword>
<comment type="function">
    <text evidence="16">CRISPR (clustered regularly interspaced short palindromic repeat) is an adaptive immune system that provides protection against mobile genetic elements (viruses, transposable elements and conjugative plasmids). CRISPR clusters contain sequences complementary to antecedent mobile elements and target invading nucleic acids. CRISPR clusters are transcribed and processed into CRISPR RNA (crRNA).</text>
</comment>
<keyword evidence="15 16" id="KW-0464">Manganese</keyword>
<evidence type="ECO:0000256" key="10">
    <source>
        <dbReference type="ARBA" id="ARBA00022839"/>
    </source>
</evidence>
<proteinExistence type="inferred from homology"/>
<keyword evidence="5 16" id="KW-0540">Nuclease</keyword>
<evidence type="ECO:0000256" key="16">
    <source>
        <dbReference type="RuleBase" id="RU365022"/>
    </source>
</evidence>
<keyword evidence="8 16" id="KW-0378">Hydrolase</keyword>
<evidence type="ECO:0000256" key="6">
    <source>
        <dbReference type="ARBA" id="ARBA00022723"/>
    </source>
</evidence>
<keyword evidence="12 16" id="KW-0408">Iron</keyword>
<sequence>MTYSEDEYLQLSGIQHFAFCRRQWALAHIERQWQDNYLTIAGDLMHKRVDDPYISETRGSKFIVRAMPIHSREYGISGKCDAVEFLKDKNGVNVYGKQGKYLPIPVEYKHGKEKSDHSDKLQLLGEALCLEEMLFCHVEYGYLYYGKIRHREKVKFTESLRQEFEKDINEMHAYWKKKYTPRVKPSDRCKSCSLREICLPELLKSENVHSYIKRRLNE</sequence>
<evidence type="ECO:0000256" key="11">
    <source>
        <dbReference type="ARBA" id="ARBA00022840"/>
    </source>
</evidence>
<feature type="domain" description="DUF83" evidence="17">
    <location>
        <begin position="12"/>
        <end position="199"/>
    </location>
</feature>
<evidence type="ECO:0000256" key="1">
    <source>
        <dbReference type="ARBA" id="ARBA00001966"/>
    </source>
</evidence>
<dbReference type="InterPro" id="IPR051827">
    <property type="entry name" value="Cas4_exonuclease"/>
</dbReference>
<reference evidence="18 19" key="1">
    <citation type="submission" date="2021-03" db="EMBL/GenBank/DDBJ databases">
        <title>Genomic Encyclopedia of Type Strains, Phase IV (KMG-IV): sequencing the most valuable type-strain genomes for metagenomic binning, comparative biology and taxonomic classification.</title>
        <authorList>
            <person name="Goeker M."/>
        </authorList>
    </citation>
    <scope>NUCLEOTIDE SEQUENCE [LARGE SCALE GENOMIC DNA]</scope>
    <source>
        <strain evidence="18 19">DSM 101872</strain>
    </source>
</reference>
<keyword evidence="14 16" id="KW-0051">Antiviral defense</keyword>
<keyword evidence="10 16" id="KW-0269">Exonuclease</keyword>
<evidence type="ECO:0000313" key="18">
    <source>
        <dbReference type="EMBL" id="MBP2058972.1"/>
    </source>
</evidence>
<dbReference type="InterPro" id="IPR013343">
    <property type="entry name" value="CRISPR-assoc_prot_Cas4"/>
</dbReference>
<evidence type="ECO:0000256" key="13">
    <source>
        <dbReference type="ARBA" id="ARBA00023014"/>
    </source>
</evidence>
<organism evidence="18 19">
    <name type="scientific">Lactobacillus colini</name>
    <dbReference type="NCBI Taxonomy" id="1819254"/>
    <lineage>
        <taxon>Bacteria</taxon>
        <taxon>Bacillati</taxon>
        <taxon>Bacillota</taxon>
        <taxon>Bacilli</taxon>
        <taxon>Lactobacillales</taxon>
        <taxon>Lactobacillaceae</taxon>
        <taxon>Lactobacillus</taxon>
    </lineage>
</organism>
<comment type="caution">
    <text evidence="18">The sequence shown here is derived from an EMBL/GenBank/DDBJ whole genome shotgun (WGS) entry which is preliminary data.</text>
</comment>
<dbReference type="Proteomes" id="UP001519292">
    <property type="component" value="Unassembled WGS sequence"/>
</dbReference>
<name>A0ABS4MH15_9LACO</name>
<evidence type="ECO:0000256" key="15">
    <source>
        <dbReference type="ARBA" id="ARBA00023211"/>
    </source>
</evidence>